<evidence type="ECO:0000256" key="2">
    <source>
        <dbReference type="SAM" id="SignalP"/>
    </source>
</evidence>
<accession>A0A5B8UK14</accession>
<dbReference type="KEGG" id="fgg:FSB75_13610"/>
<proteinExistence type="predicted"/>
<evidence type="ECO:0000256" key="1">
    <source>
        <dbReference type="SAM" id="MobiDB-lite"/>
    </source>
</evidence>
<reference evidence="3 4" key="1">
    <citation type="journal article" date="2015" name="Int. J. Syst. Evol. Microbiol.">
        <title>Flavisolibacter ginsenosidimutans sp. nov., with ginsenoside-converting activity isolated from soil used for cultivating ginseng.</title>
        <authorList>
            <person name="Zhao Y."/>
            <person name="Liu Q."/>
            <person name="Kang M.S."/>
            <person name="Jin F."/>
            <person name="Yu H."/>
            <person name="Im W.T."/>
        </authorList>
    </citation>
    <scope>NUCLEOTIDE SEQUENCE [LARGE SCALE GENOMIC DNA]</scope>
    <source>
        <strain evidence="3 4">Gsoil 636</strain>
    </source>
</reference>
<dbReference type="OrthoDB" id="675330at2"/>
<feature type="chain" id="PRO_5023029769" evidence="2">
    <location>
        <begin position="20"/>
        <end position="144"/>
    </location>
</feature>
<feature type="region of interest" description="Disordered" evidence="1">
    <location>
        <begin position="124"/>
        <end position="144"/>
    </location>
</feature>
<dbReference type="RefSeq" id="WP_146788518.1">
    <property type="nucleotide sequence ID" value="NZ_BAABIO010000003.1"/>
</dbReference>
<gene>
    <name evidence="3" type="ORF">FSB75_13610</name>
</gene>
<name>A0A5B8UK14_9BACT</name>
<dbReference type="EMBL" id="CP042433">
    <property type="protein sequence ID" value="QEC56888.1"/>
    <property type="molecule type" value="Genomic_DNA"/>
</dbReference>
<dbReference type="Proteomes" id="UP000321204">
    <property type="component" value="Chromosome"/>
</dbReference>
<keyword evidence="4" id="KW-1185">Reference proteome</keyword>
<keyword evidence="2" id="KW-0732">Signal</keyword>
<feature type="signal peptide" evidence="2">
    <location>
        <begin position="1"/>
        <end position="19"/>
    </location>
</feature>
<evidence type="ECO:0000313" key="4">
    <source>
        <dbReference type="Proteomes" id="UP000321204"/>
    </source>
</evidence>
<evidence type="ECO:0000313" key="3">
    <source>
        <dbReference type="EMBL" id="QEC56888.1"/>
    </source>
</evidence>
<feature type="compositionally biased region" description="Basic and acidic residues" evidence="1">
    <location>
        <begin position="124"/>
        <end position="138"/>
    </location>
</feature>
<protein>
    <submittedName>
        <fullName evidence="3">Uncharacterized protein</fullName>
    </submittedName>
</protein>
<dbReference type="AlphaFoldDB" id="A0A5B8UK14"/>
<sequence length="144" mass="17284">MKKFFYILIFALGLQTAFAQDEGPGEIKLREKMIEYIQTKLGLSRAEAEKFQPVFINYFRELKRTNREYKGLGQPLELQQKLLEVRMRYRDQFKPIIGEQKSNEVFTHERDFLKSVRQEINERRQDRIDGRADKRKNSELLLPN</sequence>
<organism evidence="3 4">
    <name type="scientific">Flavisolibacter ginsenosidimutans</name>
    <dbReference type="NCBI Taxonomy" id="661481"/>
    <lineage>
        <taxon>Bacteria</taxon>
        <taxon>Pseudomonadati</taxon>
        <taxon>Bacteroidota</taxon>
        <taxon>Chitinophagia</taxon>
        <taxon>Chitinophagales</taxon>
        <taxon>Chitinophagaceae</taxon>
        <taxon>Flavisolibacter</taxon>
    </lineage>
</organism>